<dbReference type="SMART" id="SM00640">
    <property type="entry name" value="Glyco_32"/>
    <property type="match status" value="1"/>
</dbReference>
<reference evidence="5 6" key="1">
    <citation type="submission" date="2019-03" db="EMBL/GenBank/DDBJ databases">
        <title>Genomic Encyclopedia of Type Strains, Phase III (KMG-III): the genomes of soil and plant-associated and newly described type strains.</title>
        <authorList>
            <person name="Whitman W."/>
        </authorList>
    </citation>
    <scope>NUCLEOTIDE SEQUENCE [LARGE SCALE GENOMIC DNA]</scope>
    <source>
        <strain evidence="5 6">VKM Ac-2527</strain>
    </source>
</reference>
<dbReference type="Pfam" id="PF00251">
    <property type="entry name" value="Glyco_hydro_32N"/>
    <property type="match status" value="1"/>
</dbReference>
<sequence>MLELPDSWVWDFWIAQDGDQYHLFFLYASRALHDPDRRHGRASIGHAVSDDLRHWTRLPDALVRGEAGDFDETATWTGCVVQGPDSRWYMFYTGGRDEGGAMIQRIGLATSDDLITWHKYTGNPLLEADPRWYEKYDGASWFDEAWRDPWVYPDPDGDGWHMLITARAGHGPVDDRGVVGYARSKDLLHWDVQPPLSRPGAGFGHLEVFHVEEVDGQVVLLFNCLRGEMAAWRNKTAGSGGIWSLVTDNLTGPFDIAKATPLTDDSLYVGRLVRDPDCAWVLLAFHNEGPDGFIGAISDPMPVFLAADGLTLKPS</sequence>
<accession>A0A4R6JGS3</accession>
<evidence type="ECO:0000313" key="6">
    <source>
        <dbReference type="Proteomes" id="UP000295388"/>
    </source>
</evidence>
<dbReference type="GO" id="GO:0004553">
    <property type="term" value="F:hydrolase activity, hydrolyzing O-glycosyl compounds"/>
    <property type="evidence" value="ECO:0007669"/>
    <property type="project" value="InterPro"/>
</dbReference>
<name>A0A4R6JGS3_9ACTN</name>
<feature type="domain" description="Glycosyl hydrolase family 32 N-terminal" evidence="4">
    <location>
        <begin position="18"/>
        <end position="223"/>
    </location>
</feature>
<comment type="caution">
    <text evidence="5">The sequence shown here is derived from an EMBL/GenBank/DDBJ whole genome shotgun (WGS) entry which is preliminary data.</text>
</comment>
<gene>
    <name evidence="5" type="ORF">EV643_12330</name>
</gene>
<dbReference type="InterPro" id="IPR013148">
    <property type="entry name" value="Glyco_hydro_32_N"/>
</dbReference>
<comment type="similarity">
    <text evidence="1">Belongs to the glycosyl hydrolase 32 family.</text>
</comment>
<keyword evidence="3" id="KW-0326">Glycosidase</keyword>
<dbReference type="EMBL" id="SNWQ01000023">
    <property type="protein sequence ID" value="TDO35224.1"/>
    <property type="molecule type" value="Genomic_DNA"/>
</dbReference>
<dbReference type="SUPFAM" id="SSF75005">
    <property type="entry name" value="Arabinanase/levansucrase/invertase"/>
    <property type="match status" value="1"/>
</dbReference>
<evidence type="ECO:0000256" key="1">
    <source>
        <dbReference type="ARBA" id="ARBA00009902"/>
    </source>
</evidence>
<dbReference type="CDD" id="cd18609">
    <property type="entry name" value="GH32-like"/>
    <property type="match status" value="1"/>
</dbReference>
<evidence type="ECO:0000259" key="4">
    <source>
        <dbReference type="Pfam" id="PF00251"/>
    </source>
</evidence>
<dbReference type="InterPro" id="IPR023296">
    <property type="entry name" value="Glyco_hydro_beta-prop_sf"/>
</dbReference>
<dbReference type="GO" id="GO:0005975">
    <property type="term" value="P:carbohydrate metabolic process"/>
    <property type="evidence" value="ECO:0007669"/>
    <property type="project" value="InterPro"/>
</dbReference>
<evidence type="ECO:0000256" key="3">
    <source>
        <dbReference type="ARBA" id="ARBA00023295"/>
    </source>
</evidence>
<evidence type="ECO:0000256" key="2">
    <source>
        <dbReference type="ARBA" id="ARBA00022801"/>
    </source>
</evidence>
<dbReference type="Proteomes" id="UP000295388">
    <property type="component" value="Unassembled WGS sequence"/>
</dbReference>
<evidence type="ECO:0000313" key="5">
    <source>
        <dbReference type="EMBL" id="TDO35224.1"/>
    </source>
</evidence>
<keyword evidence="6" id="KW-1185">Reference proteome</keyword>
<dbReference type="InterPro" id="IPR001362">
    <property type="entry name" value="Glyco_hydro_32"/>
</dbReference>
<dbReference type="RefSeq" id="WP_133804517.1">
    <property type="nucleotide sequence ID" value="NZ_SNWQ01000023.1"/>
</dbReference>
<dbReference type="PANTHER" id="PTHR31953">
    <property type="entry name" value="BETA-FRUCTOFURANOSIDASE, INSOLUBLE ISOENZYME CWINV1-RELATED"/>
    <property type="match status" value="1"/>
</dbReference>
<keyword evidence="2" id="KW-0378">Hydrolase</keyword>
<dbReference type="InterPro" id="IPR050551">
    <property type="entry name" value="Fructan_Metab_Enzymes"/>
</dbReference>
<organism evidence="5 6">
    <name type="scientific">Kribbella caucasensis</name>
    <dbReference type="NCBI Taxonomy" id="2512215"/>
    <lineage>
        <taxon>Bacteria</taxon>
        <taxon>Bacillati</taxon>
        <taxon>Actinomycetota</taxon>
        <taxon>Actinomycetes</taxon>
        <taxon>Propionibacteriales</taxon>
        <taxon>Kribbellaceae</taxon>
        <taxon>Kribbella</taxon>
    </lineage>
</organism>
<dbReference type="Gene3D" id="2.115.10.20">
    <property type="entry name" value="Glycosyl hydrolase domain, family 43"/>
    <property type="match status" value="1"/>
</dbReference>
<dbReference type="OrthoDB" id="9776657at2"/>
<protein>
    <submittedName>
        <fullName evidence="5">Beta-fructofuranosidase</fullName>
    </submittedName>
</protein>
<dbReference type="AlphaFoldDB" id="A0A4R6JGS3"/>
<proteinExistence type="inferred from homology"/>